<dbReference type="RefSeq" id="WP_013412477.1">
    <property type="nucleotide sequence ID" value="NC_014657.1"/>
</dbReference>
<reference key="1">
    <citation type="submission" date="2010-09" db="EMBL/GenBank/DDBJ databases">
        <title>Complete sequence of Caldicellulosiruptor owensensis OL.</title>
        <authorList>
            <consortium name="US DOE Joint Genome Institute"/>
            <person name="Lucas S."/>
            <person name="Copeland A."/>
            <person name="Lapidus A."/>
            <person name="Cheng J.-F."/>
            <person name="Bruce D."/>
            <person name="Goodwin L."/>
            <person name="Pitluck S."/>
            <person name="Davenport K."/>
            <person name="Detter J.C."/>
            <person name="Han C."/>
            <person name="Tapia R."/>
            <person name="Land M."/>
            <person name="Hauser L."/>
            <person name="Chang Y.-J."/>
            <person name="Jeffries C."/>
            <person name="Kyrpides N."/>
            <person name="Ivanova N."/>
            <person name="Mikhailova N."/>
            <person name="Blumer-Schuette S.E."/>
            <person name="Kelly R.M."/>
            <person name="Woyke T."/>
        </authorList>
    </citation>
    <scope>NUCLEOTIDE SEQUENCE</scope>
    <source>
        <strain>OL</strain>
    </source>
</reference>
<gene>
    <name evidence="4" type="ordered locus">Calow_1592</name>
</gene>
<keyword evidence="3" id="KW-0812">Transmembrane</keyword>
<reference evidence="4 5" key="2">
    <citation type="journal article" date="2011" name="J. Bacteriol.">
        <title>Complete genome sequences for the anaerobic, extremely thermophilic plant biomass-degrading bacteria Caldicellulosiruptor hydrothermalis, Caldicellulosiruptor kristjanssonii, Caldicellulosiruptor kronotskyensis, Caldicellulosiruptor owensenis, and Caldicellulosiruptor lactoaceticus.</title>
        <authorList>
            <person name="Blumer-Schuette S.E."/>
            <person name="Ozdemir I."/>
            <person name="Mistry D."/>
            <person name="Lucas S."/>
            <person name="Lapidus A."/>
            <person name="Cheng J.F."/>
            <person name="Goodwin L.A."/>
            <person name="Pitluck S."/>
            <person name="Land M.L."/>
            <person name="Hauser L.J."/>
            <person name="Woyke T."/>
            <person name="Mikhailova N."/>
            <person name="Pati A."/>
            <person name="Kyrpides N.C."/>
            <person name="Ivanova N."/>
            <person name="Detter J.C."/>
            <person name="Walston-Davenport K."/>
            <person name="Han S."/>
            <person name="Adams M.W."/>
            <person name="Kelly R.M."/>
        </authorList>
    </citation>
    <scope>NUCLEOTIDE SEQUENCE [LARGE SCALE GENOMIC DNA]</scope>
    <source>
        <strain evidence="5">ATCC 700167 / DSM 13100 / OL</strain>
    </source>
</reference>
<feature type="transmembrane region" description="Helical" evidence="3">
    <location>
        <begin position="12"/>
        <end position="31"/>
    </location>
</feature>
<dbReference type="AlphaFoldDB" id="E4Q3Q8"/>
<keyword evidence="5" id="KW-1185">Reference proteome</keyword>
<organism evidence="4 5">
    <name type="scientific">Caldicellulosiruptor owensensis (strain ATCC 700167 / DSM 13100 / OL)</name>
    <dbReference type="NCBI Taxonomy" id="632518"/>
    <lineage>
        <taxon>Bacteria</taxon>
        <taxon>Bacillati</taxon>
        <taxon>Bacillota</taxon>
        <taxon>Bacillota incertae sedis</taxon>
        <taxon>Caldicellulosiruptorales</taxon>
        <taxon>Caldicellulosiruptoraceae</taxon>
        <taxon>Caldicellulosiruptor</taxon>
    </lineage>
</organism>
<dbReference type="KEGG" id="cow:Calow_1592"/>
<evidence type="ECO:0000256" key="2">
    <source>
        <dbReference type="SAM" id="MobiDB-lite"/>
    </source>
</evidence>
<dbReference type="GO" id="GO:0015627">
    <property type="term" value="C:type II protein secretion system complex"/>
    <property type="evidence" value="ECO:0007669"/>
    <property type="project" value="InterPro"/>
</dbReference>
<dbReference type="Proteomes" id="UP000006889">
    <property type="component" value="Chromosome"/>
</dbReference>
<evidence type="ECO:0000313" key="4">
    <source>
        <dbReference type="EMBL" id="ADQ05138.1"/>
    </source>
</evidence>
<keyword evidence="1" id="KW-0175">Coiled coil</keyword>
<feature type="coiled-coil region" evidence="1">
    <location>
        <begin position="35"/>
        <end position="72"/>
    </location>
</feature>
<evidence type="ECO:0000256" key="1">
    <source>
        <dbReference type="SAM" id="Coils"/>
    </source>
</evidence>
<dbReference type="GO" id="GO:0015628">
    <property type="term" value="P:protein secretion by the type II secretion system"/>
    <property type="evidence" value="ECO:0007669"/>
    <property type="project" value="InterPro"/>
</dbReference>
<accession>E4Q3Q8</accession>
<evidence type="ECO:0000256" key="3">
    <source>
        <dbReference type="SAM" id="Phobius"/>
    </source>
</evidence>
<evidence type="ECO:0000313" key="5">
    <source>
        <dbReference type="Proteomes" id="UP000006889"/>
    </source>
</evidence>
<name>E4Q3Q8_CALOW</name>
<dbReference type="eggNOG" id="ENOG50301F3">
    <property type="taxonomic scope" value="Bacteria"/>
</dbReference>
<dbReference type="EMBL" id="CP002216">
    <property type="protein sequence ID" value="ADQ05138.1"/>
    <property type="molecule type" value="Genomic_DNA"/>
</dbReference>
<protein>
    <recommendedName>
        <fullName evidence="6">Type IV pilus assembly protein PilO</fullName>
    </recommendedName>
</protein>
<dbReference type="HOGENOM" id="CLU_767119_0_0_9"/>
<evidence type="ECO:0008006" key="6">
    <source>
        <dbReference type="Google" id="ProtNLM"/>
    </source>
</evidence>
<sequence length="420" mass="47889">MQITERDKKLLLILGMVLLGFLFYNFFYSPYSQKLSSLLSEKQQLENRLSEIEQKIALYNAQKAKLEEIEKDYTIISQKIPPNQDEKFSMLDLQRLAQMVGSKTSDFTFSQKQNMNVNYNNVNIVKAYFYSSKQNWQMTYANFKKLLFLQKDFSPLYSLDTISLSSGSNNMITASFEIRFYGYEDSLAPMRLWQNFSIPSGKGDLFSGGAGQKVEFSYTPEDLKKNEPAPQPTVKVERTDNSSVTNSEQQTTLPQTSANISSNKPNSNKTEQQQTQLSEEKVDYTKADFVVTVSTLYSPTTNITIEKSGKGSIFGAKKKNENAYITIEKKGDKYYYKMGTEASVYPQGNSFDQLNFQSSSQILIVVFSSPRKYKDDDNVVTLKITNNSDKPIKVYISNDDKQKPRVNIVTNGSRVNVTRK</sequence>
<keyword evidence="3" id="KW-1133">Transmembrane helix</keyword>
<proteinExistence type="predicted"/>
<dbReference type="OrthoDB" id="1715744at2"/>
<feature type="region of interest" description="Disordered" evidence="2">
    <location>
        <begin position="218"/>
        <end position="279"/>
    </location>
</feature>
<feature type="compositionally biased region" description="Polar residues" evidence="2">
    <location>
        <begin position="241"/>
        <end position="277"/>
    </location>
</feature>
<dbReference type="STRING" id="632518.Calow_1592"/>
<keyword evidence="3" id="KW-0472">Membrane</keyword>